<dbReference type="PANTHER" id="PTHR30146">
    <property type="entry name" value="LACI-RELATED TRANSCRIPTIONAL REPRESSOR"/>
    <property type="match status" value="1"/>
</dbReference>
<keyword evidence="6" id="KW-1185">Reference proteome</keyword>
<dbReference type="PANTHER" id="PTHR30146:SF152">
    <property type="entry name" value="TRANSCRIPTIONAL REGULATORY PROTEIN"/>
    <property type="match status" value="1"/>
</dbReference>
<keyword evidence="1" id="KW-0805">Transcription regulation</keyword>
<dbReference type="GO" id="GO:0003700">
    <property type="term" value="F:DNA-binding transcription factor activity"/>
    <property type="evidence" value="ECO:0007669"/>
    <property type="project" value="TreeGrafter"/>
</dbReference>
<dbReference type="InterPro" id="IPR028082">
    <property type="entry name" value="Peripla_BP_I"/>
</dbReference>
<evidence type="ECO:0000256" key="2">
    <source>
        <dbReference type="ARBA" id="ARBA00023125"/>
    </source>
</evidence>
<reference evidence="5 6" key="1">
    <citation type="submission" date="2019-12" db="EMBL/GenBank/DDBJ databases">
        <title>Maritimibacter sp. nov. sp. isolated from sea sand.</title>
        <authorList>
            <person name="Kim J."/>
            <person name="Jeong S.E."/>
            <person name="Jung H.S."/>
            <person name="Jeon C.O."/>
        </authorList>
    </citation>
    <scope>NUCLEOTIDE SEQUENCE [LARGE SCALE GENOMIC DNA]</scope>
    <source>
        <strain evidence="5 6">DP07</strain>
    </source>
</reference>
<protein>
    <submittedName>
        <fullName evidence="5">Substrate-binding domain-containing protein</fullName>
    </submittedName>
</protein>
<dbReference type="CDD" id="cd01392">
    <property type="entry name" value="HTH_LacI"/>
    <property type="match status" value="1"/>
</dbReference>
<evidence type="ECO:0000313" key="6">
    <source>
        <dbReference type="Proteomes" id="UP000467322"/>
    </source>
</evidence>
<comment type="caution">
    <text evidence="5">The sequence shown here is derived from an EMBL/GenBank/DDBJ whole genome shotgun (WGS) entry which is preliminary data.</text>
</comment>
<gene>
    <name evidence="5" type="ORF">GQE99_00740</name>
</gene>
<dbReference type="Pfam" id="PF00356">
    <property type="entry name" value="LacI"/>
    <property type="match status" value="1"/>
</dbReference>
<name>A0A845LXP9_9RHOB</name>
<evidence type="ECO:0000256" key="3">
    <source>
        <dbReference type="ARBA" id="ARBA00023163"/>
    </source>
</evidence>
<dbReference type="AlphaFoldDB" id="A0A845LXP9"/>
<dbReference type="Proteomes" id="UP000467322">
    <property type="component" value="Unassembled WGS sequence"/>
</dbReference>
<keyword evidence="2" id="KW-0238">DNA-binding</keyword>
<organism evidence="5 6">
    <name type="scientific">Maritimibacter harenae</name>
    <dbReference type="NCBI Taxonomy" id="2606218"/>
    <lineage>
        <taxon>Bacteria</taxon>
        <taxon>Pseudomonadati</taxon>
        <taxon>Pseudomonadota</taxon>
        <taxon>Alphaproteobacteria</taxon>
        <taxon>Rhodobacterales</taxon>
        <taxon>Roseobacteraceae</taxon>
        <taxon>Maritimibacter</taxon>
    </lineage>
</organism>
<dbReference type="SMART" id="SM00354">
    <property type="entry name" value="HTH_LACI"/>
    <property type="match status" value="1"/>
</dbReference>
<dbReference type="GO" id="GO:0000976">
    <property type="term" value="F:transcription cis-regulatory region binding"/>
    <property type="evidence" value="ECO:0007669"/>
    <property type="project" value="TreeGrafter"/>
</dbReference>
<dbReference type="SUPFAM" id="SSF47413">
    <property type="entry name" value="lambda repressor-like DNA-binding domains"/>
    <property type="match status" value="1"/>
</dbReference>
<evidence type="ECO:0000313" key="5">
    <source>
        <dbReference type="EMBL" id="MZR11559.1"/>
    </source>
</evidence>
<dbReference type="InterPro" id="IPR000843">
    <property type="entry name" value="HTH_LacI"/>
</dbReference>
<proteinExistence type="predicted"/>
<dbReference type="PROSITE" id="PS50932">
    <property type="entry name" value="HTH_LACI_2"/>
    <property type="match status" value="1"/>
</dbReference>
<dbReference type="Gene3D" id="1.10.260.40">
    <property type="entry name" value="lambda repressor-like DNA-binding domains"/>
    <property type="match status" value="1"/>
</dbReference>
<evidence type="ECO:0000256" key="1">
    <source>
        <dbReference type="ARBA" id="ARBA00023015"/>
    </source>
</evidence>
<dbReference type="EMBL" id="WTUX01000002">
    <property type="protein sequence ID" value="MZR11559.1"/>
    <property type="molecule type" value="Genomic_DNA"/>
</dbReference>
<accession>A0A845LXP9</accession>
<dbReference type="Pfam" id="PF13407">
    <property type="entry name" value="Peripla_BP_4"/>
    <property type="match status" value="1"/>
</dbReference>
<dbReference type="SUPFAM" id="SSF53822">
    <property type="entry name" value="Periplasmic binding protein-like I"/>
    <property type="match status" value="1"/>
</dbReference>
<evidence type="ECO:0000259" key="4">
    <source>
        <dbReference type="PROSITE" id="PS50932"/>
    </source>
</evidence>
<dbReference type="Gene3D" id="3.40.50.2300">
    <property type="match status" value="2"/>
</dbReference>
<keyword evidence="3" id="KW-0804">Transcription</keyword>
<dbReference type="CDD" id="cd06307">
    <property type="entry name" value="PBP1_sugar_binding"/>
    <property type="match status" value="1"/>
</dbReference>
<dbReference type="InterPro" id="IPR010982">
    <property type="entry name" value="Lambda_DNA-bd_dom_sf"/>
</dbReference>
<feature type="domain" description="HTH lacI-type" evidence="4">
    <location>
        <begin position="8"/>
        <end position="52"/>
    </location>
</feature>
<dbReference type="RefSeq" id="WP_161349674.1">
    <property type="nucleotide sequence ID" value="NZ_WTUX01000002.1"/>
</dbReference>
<dbReference type="InterPro" id="IPR025997">
    <property type="entry name" value="SBP_2_dom"/>
</dbReference>
<sequence>MPDSENKPLLVDIAARAGVSMATVDRVMNRRKGVADRTRRRVLEAARAVGYVGEAEAEHIGAARPMNVTVLLPSGTNPYLRLLGDRVRARVERSGVTDPFLRCYFIESFNAAALADALRKSAGWADAIAFFAIEHPEVRAAAAEVATQGTRLVTIVSNLGERAGISHVGLDNHAVGRTAGLLVGRLAGRDAGAVALVAGSRNYRAHSEREAGFLSLIDEMFPGLKLVGLREGHDDAAENYRHTLALLEQEPDLAGIYNVGGSSGGITRALRERGRENVVFVGHGLTADTRRALLDGTMDAVFDQDPDLLIDRAIRTLAEPDTRPAALKLDIYFRENLP</sequence>
<dbReference type="PROSITE" id="PS00356">
    <property type="entry name" value="HTH_LACI_1"/>
    <property type="match status" value="1"/>
</dbReference>